<dbReference type="RefSeq" id="WP_171226174.1">
    <property type="nucleotide sequence ID" value="NZ_CP053085.1"/>
</dbReference>
<reference evidence="2 3" key="1">
    <citation type="submission" date="2020-05" db="EMBL/GenBank/DDBJ databases">
        <title>Complete genome sequence of Gemmatimonas greenlandica TET16.</title>
        <authorList>
            <person name="Zeng Y."/>
        </authorList>
    </citation>
    <scope>NUCLEOTIDE SEQUENCE [LARGE SCALE GENOMIC DNA]</scope>
    <source>
        <strain evidence="2 3">TET16</strain>
    </source>
</reference>
<name>A0A6M4IX28_9BACT</name>
<dbReference type="Proteomes" id="UP000500938">
    <property type="component" value="Chromosome"/>
</dbReference>
<evidence type="ECO:0000313" key="3">
    <source>
        <dbReference type="Proteomes" id="UP000500938"/>
    </source>
</evidence>
<dbReference type="Pfam" id="PF09998">
    <property type="entry name" value="DUF2239"/>
    <property type="match status" value="1"/>
</dbReference>
<dbReference type="KEGG" id="ggr:HKW67_15070"/>
<evidence type="ECO:0000313" key="2">
    <source>
        <dbReference type="EMBL" id="QJR36741.1"/>
    </source>
</evidence>
<feature type="region of interest" description="Disordered" evidence="1">
    <location>
        <begin position="70"/>
        <end position="92"/>
    </location>
</feature>
<proteinExistence type="predicted"/>
<organism evidence="2 3">
    <name type="scientific">Gemmatimonas groenlandica</name>
    <dbReference type="NCBI Taxonomy" id="2732249"/>
    <lineage>
        <taxon>Bacteria</taxon>
        <taxon>Pseudomonadati</taxon>
        <taxon>Gemmatimonadota</taxon>
        <taxon>Gemmatimonadia</taxon>
        <taxon>Gemmatimonadales</taxon>
        <taxon>Gemmatimonadaceae</taxon>
        <taxon>Gemmatimonas</taxon>
    </lineage>
</organism>
<protein>
    <submittedName>
        <fullName evidence="2">DUF2239 family protein</fullName>
    </submittedName>
</protein>
<dbReference type="InterPro" id="IPR018715">
    <property type="entry name" value="DUF2239"/>
</dbReference>
<dbReference type="EMBL" id="CP053085">
    <property type="protein sequence ID" value="QJR36741.1"/>
    <property type="molecule type" value="Genomic_DNA"/>
</dbReference>
<keyword evidence="3" id="KW-1185">Reference proteome</keyword>
<gene>
    <name evidence="2" type="ORF">HKW67_15070</name>
</gene>
<evidence type="ECO:0000256" key="1">
    <source>
        <dbReference type="SAM" id="MobiDB-lite"/>
    </source>
</evidence>
<sequence>MSGHLVTAFRGQERLASGPLREVARVAWQAIKDGASSAVLVFDDATGRVIDLEMRGDERAMLAHLDATTRGPATSAATDVDTPALDQAPRTRGRPKLGVVAREITLLPRHWEWLATQPGGASVALRKLVEAARRTHADDDRAKASRDIAYRFMNAMAGDLSQFEEVIRALYRGDEARFRELIAEWPRDIAVYSAQLAFPVS</sequence>
<accession>A0A6M4IX28</accession>
<dbReference type="AlphaFoldDB" id="A0A6M4IX28"/>